<evidence type="ECO:0000313" key="2">
    <source>
        <dbReference type="EMBL" id="AKT37156.1"/>
    </source>
</evidence>
<evidence type="ECO:0000256" key="1">
    <source>
        <dbReference type="SAM" id="MobiDB-lite"/>
    </source>
</evidence>
<name>A0A0K1E8F5_CHOCO</name>
<sequence length="50" mass="5360">MTSMAGSVRVDGQKPEHAGKVGYPAESRVSDGDLTRPEFSSSDTPHREQA</sequence>
<dbReference type="STRING" id="52.CMC5_012860"/>
<dbReference type="KEGG" id="ccro:CMC5_012860"/>
<proteinExistence type="predicted"/>
<dbReference type="EMBL" id="CP012159">
    <property type="protein sequence ID" value="AKT37156.1"/>
    <property type="molecule type" value="Genomic_DNA"/>
</dbReference>
<evidence type="ECO:0000313" key="3">
    <source>
        <dbReference type="Proteomes" id="UP000067626"/>
    </source>
</evidence>
<accession>A0A0K1E8F5</accession>
<keyword evidence="3" id="KW-1185">Reference proteome</keyword>
<reference evidence="2 3" key="1">
    <citation type="submission" date="2015-07" db="EMBL/GenBank/DDBJ databases">
        <title>Genome analysis of myxobacterium Chondromyces crocatus Cm c5 reveals a high potential for natural compound synthesis and the genetic basis for the loss of fruiting body formation.</title>
        <authorList>
            <person name="Zaburannyi N."/>
            <person name="Bunk B."/>
            <person name="Maier J."/>
            <person name="Overmann J."/>
            <person name="Mueller R."/>
        </authorList>
    </citation>
    <scope>NUCLEOTIDE SEQUENCE [LARGE SCALE GENOMIC DNA]</scope>
    <source>
        <strain evidence="2 3">Cm c5</strain>
    </source>
</reference>
<dbReference type="AlphaFoldDB" id="A0A0K1E8F5"/>
<protein>
    <submittedName>
        <fullName evidence="2">Uncharacterized protein</fullName>
    </submittedName>
</protein>
<feature type="region of interest" description="Disordered" evidence="1">
    <location>
        <begin position="1"/>
        <end position="50"/>
    </location>
</feature>
<dbReference type="Proteomes" id="UP000067626">
    <property type="component" value="Chromosome"/>
</dbReference>
<organism evidence="2 3">
    <name type="scientific">Chondromyces crocatus</name>
    <dbReference type="NCBI Taxonomy" id="52"/>
    <lineage>
        <taxon>Bacteria</taxon>
        <taxon>Pseudomonadati</taxon>
        <taxon>Myxococcota</taxon>
        <taxon>Polyangia</taxon>
        <taxon>Polyangiales</taxon>
        <taxon>Polyangiaceae</taxon>
        <taxon>Chondromyces</taxon>
    </lineage>
</organism>
<gene>
    <name evidence="2" type="ORF">CMC5_012860</name>
</gene>